<dbReference type="AlphaFoldDB" id="A0A556QJ67"/>
<feature type="domain" description="Phosphatidic acid phosphatase type 2/haloperoxidase" evidence="2">
    <location>
        <begin position="99"/>
        <end position="227"/>
    </location>
</feature>
<protein>
    <submittedName>
        <fullName evidence="3">Phosphatase PAP2 family protein</fullName>
    </submittedName>
</protein>
<accession>A0A556QJ67</accession>
<dbReference type="InterPro" id="IPR000326">
    <property type="entry name" value="PAP2/HPO"/>
</dbReference>
<gene>
    <name evidence="3" type="ORF">FPL22_11245</name>
</gene>
<comment type="caution">
    <text evidence="3">The sequence shown here is derived from an EMBL/GenBank/DDBJ whole genome shotgun (WGS) entry which is preliminary data.</text>
</comment>
<name>A0A556QJ67_9BACT</name>
<evidence type="ECO:0000313" key="3">
    <source>
        <dbReference type="EMBL" id="TSJ76694.1"/>
    </source>
</evidence>
<feature type="transmembrane region" description="Helical" evidence="1">
    <location>
        <begin position="181"/>
        <end position="199"/>
    </location>
</feature>
<feature type="transmembrane region" description="Helical" evidence="1">
    <location>
        <begin position="12"/>
        <end position="31"/>
    </location>
</feature>
<dbReference type="OrthoDB" id="7348799at2"/>
<keyword evidence="1" id="KW-0472">Membrane</keyword>
<dbReference type="Gene3D" id="1.20.144.10">
    <property type="entry name" value="Phosphatidic acid phosphatase type 2/haloperoxidase"/>
    <property type="match status" value="1"/>
</dbReference>
<feature type="transmembrane region" description="Helical" evidence="1">
    <location>
        <begin position="58"/>
        <end position="80"/>
    </location>
</feature>
<sequence length="242" mass="27007">MITRRPFIDRTLWPVFAVLAGLFLLFEFTQVDLWVQDRLYDFSAHAWMVNEKDLWPRIFFYTGPKVLIIALAAGLMTLALGPERWRVRGSFTLRRCDIWVVIATLATGPALIATSKATTNVFCPREIRRYDGFAPYVRVLESYPEGDRPSRRGRGFPAGHASGGFALLSLAGLARSRRGQLIGASIGFAVGGAMGGYQMLKGAHYLSHTVITALVCWLLFLIWRRLLKATTGNEQKLIPASS</sequence>
<proteinExistence type="predicted"/>
<dbReference type="RefSeq" id="WP_144230451.1">
    <property type="nucleotide sequence ID" value="NZ_CBCRVV010000014.1"/>
</dbReference>
<keyword evidence="4" id="KW-1185">Reference proteome</keyword>
<keyword evidence="1" id="KW-0812">Transmembrane</keyword>
<dbReference type="CDD" id="cd03396">
    <property type="entry name" value="PAP2_like_6"/>
    <property type="match status" value="1"/>
</dbReference>
<feature type="transmembrane region" description="Helical" evidence="1">
    <location>
        <begin position="205"/>
        <end position="223"/>
    </location>
</feature>
<evidence type="ECO:0000256" key="1">
    <source>
        <dbReference type="SAM" id="Phobius"/>
    </source>
</evidence>
<organism evidence="3 4">
    <name type="scientific">Rariglobus hedericola</name>
    <dbReference type="NCBI Taxonomy" id="2597822"/>
    <lineage>
        <taxon>Bacteria</taxon>
        <taxon>Pseudomonadati</taxon>
        <taxon>Verrucomicrobiota</taxon>
        <taxon>Opitutia</taxon>
        <taxon>Opitutales</taxon>
        <taxon>Opitutaceae</taxon>
        <taxon>Rariglobus</taxon>
    </lineage>
</organism>
<evidence type="ECO:0000313" key="4">
    <source>
        <dbReference type="Proteomes" id="UP000315648"/>
    </source>
</evidence>
<evidence type="ECO:0000259" key="2">
    <source>
        <dbReference type="Pfam" id="PF01569"/>
    </source>
</evidence>
<keyword evidence="1" id="KW-1133">Transmembrane helix</keyword>
<dbReference type="EMBL" id="VMBG01000002">
    <property type="protein sequence ID" value="TSJ76694.1"/>
    <property type="molecule type" value="Genomic_DNA"/>
</dbReference>
<dbReference type="Proteomes" id="UP000315648">
    <property type="component" value="Unassembled WGS sequence"/>
</dbReference>
<dbReference type="SUPFAM" id="SSF48317">
    <property type="entry name" value="Acid phosphatase/Vanadium-dependent haloperoxidase"/>
    <property type="match status" value="1"/>
</dbReference>
<dbReference type="InterPro" id="IPR036938">
    <property type="entry name" value="PAP2/HPO_sf"/>
</dbReference>
<reference evidence="3 4" key="1">
    <citation type="submission" date="2019-07" db="EMBL/GenBank/DDBJ databases">
        <title>Description of 53C-WASEF.</title>
        <authorList>
            <person name="Pitt A."/>
            <person name="Hahn M.W."/>
        </authorList>
    </citation>
    <scope>NUCLEOTIDE SEQUENCE [LARGE SCALE GENOMIC DNA]</scope>
    <source>
        <strain evidence="3 4">53C-WASEF</strain>
    </source>
</reference>
<dbReference type="Pfam" id="PF01569">
    <property type="entry name" value="PAP2"/>
    <property type="match status" value="1"/>
</dbReference>